<dbReference type="PANTHER" id="PTHR33371:SF18">
    <property type="entry name" value="MCE-FAMILY PROTEIN MCE3C"/>
    <property type="match status" value="1"/>
</dbReference>
<evidence type="ECO:0000313" key="2">
    <source>
        <dbReference type="EMBL" id="MFI2474838.1"/>
    </source>
</evidence>
<evidence type="ECO:0000259" key="1">
    <source>
        <dbReference type="Pfam" id="PF02470"/>
    </source>
</evidence>
<organism evidence="2 3">
    <name type="scientific">Nocardia xishanensis</name>
    <dbReference type="NCBI Taxonomy" id="238964"/>
    <lineage>
        <taxon>Bacteria</taxon>
        <taxon>Bacillati</taxon>
        <taxon>Actinomycetota</taxon>
        <taxon>Actinomycetes</taxon>
        <taxon>Mycobacteriales</taxon>
        <taxon>Nocardiaceae</taxon>
        <taxon>Nocardia</taxon>
    </lineage>
</organism>
<dbReference type="PANTHER" id="PTHR33371">
    <property type="entry name" value="INTERMEMBRANE PHOSPHOLIPID TRANSPORT SYSTEM BINDING PROTEIN MLAD-RELATED"/>
    <property type="match status" value="1"/>
</dbReference>
<gene>
    <name evidence="2" type="ORF">ACH49W_15795</name>
</gene>
<reference evidence="2 3" key="1">
    <citation type="submission" date="2024-10" db="EMBL/GenBank/DDBJ databases">
        <title>The Natural Products Discovery Center: Release of the First 8490 Sequenced Strains for Exploring Actinobacteria Biosynthetic Diversity.</title>
        <authorList>
            <person name="Kalkreuter E."/>
            <person name="Kautsar S.A."/>
            <person name="Yang D."/>
            <person name="Bader C.D."/>
            <person name="Teijaro C.N."/>
            <person name="Fluegel L."/>
            <person name="Davis C.M."/>
            <person name="Simpson J.R."/>
            <person name="Lauterbach L."/>
            <person name="Steele A.D."/>
            <person name="Gui C."/>
            <person name="Meng S."/>
            <person name="Li G."/>
            <person name="Viehrig K."/>
            <person name="Ye F."/>
            <person name="Su P."/>
            <person name="Kiefer A.F."/>
            <person name="Nichols A."/>
            <person name="Cepeda A.J."/>
            <person name="Yan W."/>
            <person name="Fan B."/>
            <person name="Jiang Y."/>
            <person name="Adhikari A."/>
            <person name="Zheng C.-J."/>
            <person name="Schuster L."/>
            <person name="Cowan T.M."/>
            <person name="Smanski M.J."/>
            <person name="Chevrette M.G."/>
            <person name="De Carvalho L.P.S."/>
            <person name="Shen B."/>
        </authorList>
    </citation>
    <scope>NUCLEOTIDE SEQUENCE [LARGE SCALE GENOMIC DNA]</scope>
    <source>
        <strain evidence="2 3">NPDC019275</strain>
    </source>
</reference>
<dbReference type="InterPro" id="IPR052336">
    <property type="entry name" value="MlaD_Phospholipid_Transporter"/>
</dbReference>
<protein>
    <submittedName>
        <fullName evidence="2">MlaD family protein</fullName>
    </submittedName>
</protein>
<dbReference type="RefSeq" id="WP_364827258.1">
    <property type="nucleotide sequence ID" value="NZ_JBFAYM010000025.1"/>
</dbReference>
<dbReference type="Proteomes" id="UP001611415">
    <property type="component" value="Unassembled WGS sequence"/>
</dbReference>
<dbReference type="EMBL" id="JBIRYO010000008">
    <property type="protein sequence ID" value="MFI2474838.1"/>
    <property type="molecule type" value="Genomic_DNA"/>
</dbReference>
<name>A0ABW7X1A7_9NOCA</name>
<sequence length="341" mass="36582">MNSRRYGFARLRAVFSPGHGRRRELRLGLLGLAVVVALVAVSAVTYALPLGKKTYRADLPEAGSIKVGDSVRVAGIPVGAVRGLELLADRVRLTFTVDSDVFIGDATTLDVRMLTAIGGHYLAVLPAGQKPLGDKVIERDRVRLPYSLMQVFQDAARPVGAIDGNVLRENFAALGSAIATSPDGVRRMGQALDSLVHIMSSQREDISRVLTVADEYLSAAEQNKERVFHLMGALRRVEDVIFANYHEIMAGLSITNQVLGRLTALRPVWDQTLEPLVSGVAELIPELREFADDAGSALATIQSGLGRLQQLTTPEGTVAIDQSAQIIDAGRICVPLPGAGC</sequence>
<dbReference type="Pfam" id="PF02470">
    <property type="entry name" value="MlaD"/>
    <property type="match status" value="1"/>
</dbReference>
<evidence type="ECO:0000313" key="3">
    <source>
        <dbReference type="Proteomes" id="UP001611415"/>
    </source>
</evidence>
<feature type="domain" description="Mce/MlaD" evidence="1">
    <location>
        <begin position="52"/>
        <end position="126"/>
    </location>
</feature>
<comment type="caution">
    <text evidence="2">The sequence shown here is derived from an EMBL/GenBank/DDBJ whole genome shotgun (WGS) entry which is preliminary data.</text>
</comment>
<accession>A0ABW7X1A7</accession>
<keyword evidence="3" id="KW-1185">Reference proteome</keyword>
<proteinExistence type="predicted"/>
<dbReference type="InterPro" id="IPR003399">
    <property type="entry name" value="Mce/MlaD"/>
</dbReference>